<evidence type="ECO:0000313" key="1">
    <source>
        <dbReference type="EMBL" id="KAK8893205.1"/>
    </source>
</evidence>
<keyword evidence="2" id="KW-1185">Reference proteome</keyword>
<proteinExistence type="predicted"/>
<protein>
    <submittedName>
        <fullName evidence="1">Uncharacterized protein</fullName>
    </submittedName>
</protein>
<name>A0ABR2KPZ0_9EUKA</name>
<dbReference type="EMBL" id="JAPFFF010000003">
    <property type="protein sequence ID" value="KAK8893205.1"/>
    <property type="molecule type" value="Genomic_DNA"/>
</dbReference>
<gene>
    <name evidence="1" type="ORF">M9Y10_021621</name>
</gene>
<organism evidence="1 2">
    <name type="scientific">Tritrichomonas musculus</name>
    <dbReference type="NCBI Taxonomy" id="1915356"/>
    <lineage>
        <taxon>Eukaryota</taxon>
        <taxon>Metamonada</taxon>
        <taxon>Parabasalia</taxon>
        <taxon>Tritrichomonadida</taxon>
        <taxon>Tritrichomonadidae</taxon>
        <taxon>Tritrichomonas</taxon>
    </lineage>
</organism>
<reference evidence="1 2" key="1">
    <citation type="submission" date="2024-04" db="EMBL/GenBank/DDBJ databases">
        <title>Tritrichomonas musculus Genome.</title>
        <authorList>
            <person name="Alves-Ferreira E."/>
            <person name="Grigg M."/>
            <person name="Lorenzi H."/>
            <person name="Galac M."/>
        </authorList>
    </citation>
    <scope>NUCLEOTIDE SEQUENCE [LARGE SCALE GENOMIC DNA]</scope>
    <source>
        <strain evidence="1 2">EAF2021</strain>
    </source>
</reference>
<comment type="caution">
    <text evidence="1">The sequence shown here is derived from an EMBL/GenBank/DDBJ whole genome shotgun (WGS) entry which is preliminary data.</text>
</comment>
<dbReference type="Proteomes" id="UP001470230">
    <property type="component" value="Unassembled WGS sequence"/>
</dbReference>
<sequence>MMPKFKIKNYKYQFISKILIILKNISLYVNSQFKIMSRQYYLPLESIWNDPPNAEKFQQIQKIVDSKKKSIVEWYLSSNEDDQTTESRVTIRTLRFSPA</sequence>
<evidence type="ECO:0000313" key="2">
    <source>
        <dbReference type="Proteomes" id="UP001470230"/>
    </source>
</evidence>
<accession>A0ABR2KPZ0</accession>